<evidence type="ECO:0000256" key="6">
    <source>
        <dbReference type="ARBA" id="ARBA00023136"/>
    </source>
</evidence>
<evidence type="ECO:0000256" key="5">
    <source>
        <dbReference type="ARBA" id="ARBA00022989"/>
    </source>
</evidence>
<dbReference type="InterPro" id="IPR050445">
    <property type="entry name" value="Bact_polysacc_biosynth/exp"/>
</dbReference>
<comment type="subcellular location">
    <subcellularLocation>
        <location evidence="1">Cell membrane</location>
        <topology evidence="1">Multi-pass membrane protein</topology>
    </subcellularLocation>
</comment>
<accession>A0A7T4F0K7</accession>
<evidence type="ECO:0000256" key="3">
    <source>
        <dbReference type="ARBA" id="ARBA00022475"/>
    </source>
</evidence>
<dbReference type="GeneID" id="79022706"/>
<dbReference type="Pfam" id="PF02706">
    <property type="entry name" value="Wzz"/>
    <property type="match status" value="1"/>
</dbReference>
<sequence length="212" mass="23409">MNDNELDIIRVLKTFICNIHIILSVAIVLGAGFFTISKVSAVPTYETSTIIMTEKSSNDSINATYANLSKSNLLVSKVKNKLGLEMSYEEFTNKVTVEPISNTRMINIVVKDTIPKRATDIANQTAIELKSAIGKLNKNRVIIVDKARLPKKNINQNSKKNGAIGFVLGFLIGTLILLVKELTNTRIKSADEIKEYYDIPLIGIIPDKAKGE</sequence>
<dbReference type="EMBL" id="CP066014">
    <property type="protein sequence ID" value="QQB61760.1"/>
    <property type="molecule type" value="Genomic_DNA"/>
</dbReference>
<evidence type="ECO:0000256" key="2">
    <source>
        <dbReference type="ARBA" id="ARBA00006683"/>
    </source>
</evidence>
<keyword evidence="5 7" id="KW-1133">Transmembrane helix</keyword>
<dbReference type="PANTHER" id="PTHR32309:SF13">
    <property type="entry name" value="FERRIC ENTEROBACTIN TRANSPORT PROTEIN FEPE"/>
    <property type="match status" value="1"/>
</dbReference>
<dbReference type="RefSeq" id="WP_004839469.1">
    <property type="nucleotide sequence ID" value="NZ_CP066014.1"/>
</dbReference>
<keyword evidence="6 7" id="KW-0472">Membrane</keyword>
<dbReference type="AlphaFoldDB" id="A0A7T4F0K7"/>
<dbReference type="InterPro" id="IPR003856">
    <property type="entry name" value="LPS_length_determ_N"/>
</dbReference>
<proteinExistence type="inferred from homology"/>
<organism evidence="9 10">
    <name type="scientific">Anaerococcus vaginalis</name>
    <dbReference type="NCBI Taxonomy" id="33037"/>
    <lineage>
        <taxon>Bacteria</taxon>
        <taxon>Bacillati</taxon>
        <taxon>Bacillota</taxon>
        <taxon>Tissierellia</taxon>
        <taxon>Tissierellales</taxon>
        <taxon>Peptoniphilaceae</taxon>
        <taxon>Anaerococcus</taxon>
    </lineage>
</organism>
<feature type="transmembrane region" description="Helical" evidence="7">
    <location>
        <begin position="162"/>
        <end position="179"/>
    </location>
</feature>
<evidence type="ECO:0000313" key="9">
    <source>
        <dbReference type="EMBL" id="QQB61760.1"/>
    </source>
</evidence>
<gene>
    <name evidence="9" type="ORF">I6H45_08140</name>
</gene>
<name>A0A7T4F0K7_9FIRM</name>
<dbReference type="GO" id="GO:0005886">
    <property type="term" value="C:plasma membrane"/>
    <property type="evidence" value="ECO:0007669"/>
    <property type="project" value="UniProtKB-SubCell"/>
</dbReference>
<evidence type="ECO:0000256" key="4">
    <source>
        <dbReference type="ARBA" id="ARBA00022692"/>
    </source>
</evidence>
<protein>
    <submittedName>
        <fullName evidence="9">Capsular biosynthesis protein</fullName>
    </submittedName>
</protein>
<evidence type="ECO:0000313" key="10">
    <source>
        <dbReference type="Proteomes" id="UP000595276"/>
    </source>
</evidence>
<keyword evidence="3" id="KW-1003">Cell membrane</keyword>
<comment type="similarity">
    <text evidence="2">Belongs to the CpsC/CapA family.</text>
</comment>
<evidence type="ECO:0000256" key="7">
    <source>
        <dbReference type="SAM" id="Phobius"/>
    </source>
</evidence>
<dbReference type="Proteomes" id="UP000595276">
    <property type="component" value="Chromosome"/>
</dbReference>
<feature type="domain" description="Polysaccharide chain length determinant N-terminal" evidence="8">
    <location>
        <begin position="4"/>
        <end position="73"/>
    </location>
</feature>
<dbReference type="GO" id="GO:0004713">
    <property type="term" value="F:protein tyrosine kinase activity"/>
    <property type="evidence" value="ECO:0007669"/>
    <property type="project" value="TreeGrafter"/>
</dbReference>
<dbReference type="KEGG" id="avg:I6H45_08140"/>
<dbReference type="PANTHER" id="PTHR32309">
    <property type="entry name" value="TYROSINE-PROTEIN KINASE"/>
    <property type="match status" value="1"/>
</dbReference>
<evidence type="ECO:0000259" key="8">
    <source>
        <dbReference type="Pfam" id="PF02706"/>
    </source>
</evidence>
<evidence type="ECO:0000256" key="1">
    <source>
        <dbReference type="ARBA" id="ARBA00004651"/>
    </source>
</evidence>
<keyword evidence="4 7" id="KW-0812">Transmembrane</keyword>
<feature type="transmembrane region" description="Helical" evidence="7">
    <location>
        <begin position="12"/>
        <end position="34"/>
    </location>
</feature>
<reference evidence="9 10" key="1">
    <citation type="submission" date="2020-12" db="EMBL/GenBank/DDBJ databases">
        <title>FDA dAtabase for Regulatory Grade micrObial Sequences (FDA-ARGOS): Supporting development and validation of Infectious Disease Dx tests.</title>
        <authorList>
            <person name="Sproer C."/>
            <person name="Gronow S."/>
            <person name="Severitt S."/>
            <person name="Schroder I."/>
            <person name="Tallon L."/>
            <person name="Sadzewicz L."/>
            <person name="Zhao X."/>
            <person name="Boylan J."/>
            <person name="Ott S."/>
            <person name="Bowen H."/>
            <person name="Vavikolanu K."/>
            <person name="Mehta A."/>
            <person name="Aluvathingal J."/>
            <person name="Nadendla S."/>
            <person name="Lowell S."/>
            <person name="Myers T."/>
            <person name="Yan Y."/>
            <person name="Sichtig H."/>
        </authorList>
    </citation>
    <scope>NUCLEOTIDE SEQUENCE [LARGE SCALE GENOMIC DNA]</scope>
    <source>
        <strain evidence="9 10">FDAARGOS_988</strain>
    </source>
</reference>